<feature type="chain" id="PRO_5041348704" description="Transmembrane protein" evidence="3">
    <location>
        <begin position="16"/>
        <end position="724"/>
    </location>
</feature>
<dbReference type="EMBL" id="CAUJNA010003748">
    <property type="protein sequence ID" value="CAJ1409052.1"/>
    <property type="molecule type" value="Genomic_DNA"/>
</dbReference>
<evidence type="ECO:0008006" key="6">
    <source>
        <dbReference type="Google" id="ProtNLM"/>
    </source>
</evidence>
<evidence type="ECO:0000313" key="4">
    <source>
        <dbReference type="EMBL" id="CAJ1409052.1"/>
    </source>
</evidence>
<keyword evidence="5" id="KW-1185">Reference proteome</keyword>
<protein>
    <recommendedName>
        <fullName evidence="6">Transmembrane protein</fullName>
    </recommendedName>
</protein>
<gene>
    <name evidence="4" type="ORF">EVOR1521_LOCUS30239</name>
</gene>
<feature type="compositionally biased region" description="Basic and acidic residues" evidence="1">
    <location>
        <begin position="698"/>
        <end position="709"/>
    </location>
</feature>
<keyword evidence="3" id="KW-0732">Signal</keyword>
<reference evidence="4" key="1">
    <citation type="submission" date="2023-08" db="EMBL/GenBank/DDBJ databases">
        <authorList>
            <person name="Chen Y."/>
            <person name="Shah S."/>
            <person name="Dougan E. K."/>
            <person name="Thang M."/>
            <person name="Chan C."/>
        </authorList>
    </citation>
    <scope>NUCLEOTIDE SEQUENCE</scope>
</reference>
<evidence type="ECO:0000256" key="1">
    <source>
        <dbReference type="SAM" id="MobiDB-lite"/>
    </source>
</evidence>
<evidence type="ECO:0000313" key="5">
    <source>
        <dbReference type="Proteomes" id="UP001178507"/>
    </source>
</evidence>
<feature type="region of interest" description="Disordered" evidence="1">
    <location>
        <begin position="698"/>
        <end position="724"/>
    </location>
</feature>
<evidence type="ECO:0000256" key="3">
    <source>
        <dbReference type="SAM" id="SignalP"/>
    </source>
</evidence>
<feature type="transmembrane region" description="Helical" evidence="2">
    <location>
        <begin position="175"/>
        <end position="195"/>
    </location>
</feature>
<feature type="signal peptide" evidence="3">
    <location>
        <begin position="1"/>
        <end position="15"/>
    </location>
</feature>
<name>A0AA36JMN9_9DINO</name>
<dbReference type="AlphaFoldDB" id="A0AA36JMN9"/>
<proteinExistence type="predicted"/>
<organism evidence="4 5">
    <name type="scientific">Effrenium voratum</name>
    <dbReference type="NCBI Taxonomy" id="2562239"/>
    <lineage>
        <taxon>Eukaryota</taxon>
        <taxon>Sar</taxon>
        <taxon>Alveolata</taxon>
        <taxon>Dinophyceae</taxon>
        <taxon>Suessiales</taxon>
        <taxon>Symbiodiniaceae</taxon>
        <taxon>Effrenium</taxon>
    </lineage>
</organism>
<feature type="transmembrane region" description="Helical" evidence="2">
    <location>
        <begin position="370"/>
        <end position="393"/>
    </location>
</feature>
<dbReference type="Proteomes" id="UP001178507">
    <property type="component" value="Unassembled WGS sequence"/>
</dbReference>
<keyword evidence="2" id="KW-1133">Transmembrane helix</keyword>
<evidence type="ECO:0000256" key="2">
    <source>
        <dbReference type="SAM" id="Phobius"/>
    </source>
</evidence>
<feature type="transmembrane region" description="Helical" evidence="2">
    <location>
        <begin position="252"/>
        <end position="273"/>
    </location>
</feature>
<sequence length="724" mass="80832">RIAGFVVLQVHYALAALKLNTSSYSPSVRFRLSGLPSNASEQLDCHLLQPEFLGASLWSDSADCEVAVFADSSCSQLIESSSSSYEGDELKRHLLLAEPFDIWVPGHRQASCFKLSLPSALVDGMEHMKALTSSIAVRRGEMFDASFVVRVLEPTTRLEIIVFRRYGPGMQSDSAIIAVGCVFAVLCMVHAAGVAQTERIRRNSLGPVKRASVDAKLMQDASPLANFFLGICLSLEFCLVTLYLVTHDFASLSTMVCTLFALLMPATFVPLLLCRDGPDRTEWLEDYRPQRLMQAESLRLTARHAIENVCKFLVFPVMSLFAMLQRCPGGRLCLTSSLVSAMAIISRGLMSPPIYFAISGAAKDKPAMMAVYTQLLVFQCSLPIVLLIIADLAMQPDPHAASDPVVGLTLTCTLLLLCRQLALYCARVQIKEECEEIGLKVDDESSCVILPEPVDHSVDRIETHDVGLQTEVLEEAYLQIYGHRSSRSSRRSSEVQSEALESSYPESQAEVSNPAIDDMKTLQIPYEAGNASPVDIRNGIFDCPTITYPPQAMSHQISQHPHRDRHEDNKEIVEADPTGRLPGKAMSHQISQHQHRDRHEDNKEIVEADPTGRLPGKAISHQISQHQHQDRNEDNEEIVEADPTGRLPGKELLRRLSRISEQFLHVKANSNEWQAAPRKKQRSRWSLEERTTHKVLECPRFPARDQDRQVKKKKKHKEGVLEKE</sequence>
<comment type="caution">
    <text evidence="4">The sequence shown here is derived from an EMBL/GenBank/DDBJ whole genome shotgun (WGS) entry which is preliminary data.</text>
</comment>
<feature type="compositionally biased region" description="Polar residues" evidence="1">
    <location>
        <begin position="494"/>
        <end position="511"/>
    </location>
</feature>
<feature type="region of interest" description="Disordered" evidence="1">
    <location>
        <begin position="488"/>
        <end position="513"/>
    </location>
</feature>
<feature type="transmembrane region" description="Helical" evidence="2">
    <location>
        <begin position="224"/>
        <end position="246"/>
    </location>
</feature>
<keyword evidence="2" id="KW-0472">Membrane</keyword>
<feature type="non-terminal residue" evidence="4">
    <location>
        <position position="724"/>
    </location>
</feature>
<accession>A0AA36JMN9</accession>
<keyword evidence="2" id="KW-0812">Transmembrane</keyword>